<dbReference type="InterPro" id="IPR000182">
    <property type="entry name" value="GNAT_dom"/>
</dbReference>
<accession>A0ABV7JDP0</accession>
<dbReference type="InterPro" id="IPR016181">
    <property type="entry name" value="Acyl_CoA_acyltransferase"/>
</dbReference>
<dbReference type="PROSITE" id="PS51186">
    <property type="entry name" value="GNAT"/>
    <property type="match status" value="1"/>
</dbReference>
<dbReference type="Proteomes" id="UP001595533">
    <property type="component" value="Unassembled WGS sequence"/>
</dbReference>
<keyword evidence="3" id="KW-1185">Reference proteome</keyword>
<dbReference type="Pfam" id="PF00583">
    <property type="entry name" value="Acetyltransf_1"/>
    <property type="match status" value="1"/>
</dbReference>
<reference evidence="3" key="1">
    <citation type="journal article" date="2019" name="Int. J. Syst. Evol. Microbiol.">
        <title>The Global Catalogue of Microorganisms (GCM) 10K type strain sequencing project: providing services to taxonomists for standard genome sequencing and annotation.</title>
        <authorList>
            <consortium name="The Broad Institute Genomics Platform"/>
            <consortium name="The Broad Institute Genome Sequencing Center for Infectious Disease"/>
            <person name="Wu L."/>
            <person name="Ma J."/>
        </authorList>
    </citation>
    <scope>NUCLEOTIDE SEQUENCE [LARGE SCALE GENOMIC DNA]</scope>
    <source>
        <strain evidence="3">KCTC 42953</strain>
    </source>
</reference>
<dbReference type="Gene3D" id="3.40.630.30">
    <property type="match status" value="1"/>
</dbReference>
<gene>
    <name evidence="2" type="ORF">ACFODZ_11175</name>
</gene>
<dbReference type="CDD" id="cd04301">
    <property type="entry name" value="NAT_SF"/>
    <property type="match status" value="1"/>
</dbReference>
<evidence type="ECO:0000313" key="2">
    <source>
        <dbReference type="EMBL" id="MFC3194801.1"/>
    </source>
</evidence>
<keyword evidence="2" id="KW-0012">Acyltransferase</keyword>
<dbReference type="EC" id="2.3.-.-" evidence="2"/>
<evidence type="ECO:0000259" key="1">
    <source>
        <dbReference type="PROSITE" id="PS51186"/>
    </source>
</evidence>
<dbReference type="EMBL" id="JBHRTS010000005">
    <property type="protein sequence ID" value="MFC3194801.1"/>
    <property type="molecule type" value="Genomic_DNA"/>
</dbReference>
<organism evidence="2 3">
    <name type="scientific">Marinicella sediminis</name>
    <dbReference type="NCBI Taxonomy" id="1792834"/>
    <lineage>
        <taxon>Bacteria</taxon>
        <taxon>Pseudomonadati</taxon>
        <taxon>Pseudomonadota</taxon>
        <taxon>Gammaproteobacteria</taxon>
        <taxon>Lysobacterales</taxon>
        <taxon>Marinicellaceae</taxon>
        <taxon>Marinicella</taxon>
    </lineage>
</organism>
<keyword evidence="2" id="KW-0808">Transferase</keyword>
<dbReference type="GO" id="GO:0016746">
    <property type="term" value="F:acyltransferase activity"/>
    <property type="evidence" value="ECO:0007669"/>
    <property type="project" value="UniProtKB-KW"/>
</dbReference>
<dbReference type="SUPFAM" id="SSF55729">
    <property type="entry name" value="Acyl-CoA N-acyltransferases (Nat)"/>
    <property type="match status" value="1"/>
</dbReference>
<sequence length="159" mass="18270">MSHIRQAIHEDLPTLLAFEQQIIATERPMDPTLIQDQPISYYPLEEYLDAKDTQVLVAENHDGQVVGSLYGQIRPRKPFFQTSHLGYIGFMYVKPEHRGKGLAEALIDNIRNWFNHQGISEIILHVYASNERAIKAYEKIGFVHHLVEMRLDQTAKGST</sequence>
<dbReference type="RefSeq" id="WP_077410846.1">
    <property type="nucleotide sequence ID" value="NZ_JBHRTS010000005.1"/>
</dbReference>
<proteinExistence type="predicted"/>
<dbReference type="PANTHER" id="PTHR43072">
    <property type="entry name" value="N-ACETYLTRANSFERASE"/>
    <property type="match status" value="1"/>
</dbReference>
<evidence type="ECO:0000313" key="3">
    <source>
        <dbReference type="Proteomes" id="UP001595533"/>
    </source>
</evidence>
<feature type="domain" description="N-acetyltransferase" evidence="1">
    <location>
        <begin position="2"/>
        <end position="159"/>
    </location>
</feature>
<protein>
    <submittedName>
        <fullName evidence="2">GNAT family N-acetyltransferase</fullName>
        <ecNumber evidence="2">2.3.-.-</ecNumber>
    </submittedName>
</protein>
<name>A0ABV7JDP0_9GAMM</name>
<comment type="caution">
    <text evidence="2">The sequence shown here is derived from an EMBL/GenBank/DDBJ whole genome shotgun (WGS) entry which is preliminary data.</text>
</comment>